<dbReference type="PaxDb" id="3218-PP1S194_166V6.1"/>
<feature type="compositionally biased region" description="Polar residues" evidence="6">
    <location>
        <begin position="13"/>
        <end position="27"/>
    </location>
</feature>
<keyword evidence="10" id="KW-1185">Reference proteome</keyword>
<dbReference type="RefSeq" id="XP_024398942.1">
    <property type="nucleotide sequence ID" value="XM_024543174.2"/>
</dbReference>
<dbReference type="EMBL" id="ABEU02000016">
    <property type="protein sequence ID" value="PNR37544.1"/>
    <property type="molecule type" value="Genomic_DNA"/>
</dbReference>
<evidence type="ECO:0000256" key="3">
    <source>
        <dbReference type="ARBA" id="ARBA00022490"/>
    </source>
</evidence>
<dbReference type="EnsemblPlants" id="Pp3c16_8260V3.2">
    <property type="protein sequence ID" value="Pp3c16_8260V3.2"/>
    <property type="gene ID" value="Pp3c16_8260"/>
</dbReference>
<feature type="region of interest" description="Disordered" evidence="6">
    <location>
        <begin position="159"/>
        <end position="206"/>
    </location>
</feature>
<feature type="region of interest" description="Disordered" evidence="6">
    <location>
        <begin position="1"/>
        <end position="44"/>
    </location>
</feature>
<dbReference type="InterPro" id="IPR007650">
    <property type="entry name" value="Zf-FLZ_dom"/>
</dbReference>
<dbReference type="KEGG" id="ppp:112293577"/>
<dbReference type="GO" id="GO:0005737">
    <property type="term" value="C:cytoplasm"/>
    <property type="evidence" value="ECO:0007669"/>
    <property type="project" value="UniProtKB-SubCell"/>
</dbReference>
<feature type="zinc finger region" description="FLZ-type" evidence="5">
    <location>
        <begin position="256"/>
        <end position="300"/>
    </location>
</feature>
<evidence type="ECO:0000313" key="8">
    <source>
        <dbReference type="EMBL" id="PNR37544.1"/>
    </source>
</evidence>
<dbReference type="Gramene" id="Pp3c16_8260V3.2">
    <property type="protein sequence ID" value="Pp3c16_8260V3.2"/>
    <property type="gene ID" value="Pp3c16_8260"/>
</dbReference>
<dbReference type="Pfam" id="PF04570">
    <property type="entry name" value="zf-FLZ"/>
    <property type="match status" value="1"/>
</dbReference>
<evidence type="ECO:0000313" key="10">
    <source>
        <dbReference type="Proteomes" id="UP000006727"/>
    </source>
</evidence>
<dbReference type="Gramene" id="Pp3c16_8260V3.1">
    <property type="protein sequence ID" value="Pp3c16_8260V3.1"/>
    <property type="gene ID" value="Pp3c16_8260"/>
</dbReference>
<dbReference type="OMA" id="WMESDAL"/>
<protein>
    <recommendedName>
        <fullName evidence="7">FLZ-type domain-containing protein</fullName>
    </recommendedName>
</protein>
<sequence length="328" mass="35391">MTGKRPRALPRTPSLSQLGSGNFSQEFSPLPENPKEKLKPTIKEPPSCAPRVVIGFDPKPLSAHVASPIECGGISPKSAPCSPCFQDKACSPRSVLNSLFSRQPRCVKPSDGVGLGIVLHSHISNPAPVLDDIKISVIDGPNETVDHIAIPVRDAISPQRPRDISDVSSRRHSHPIPTPRISPCRFSHKAANHPHPTDKQVTKGPNHQVARPVLAWMESDALKVDRRDTFLLGASPARGSPMGGEDTGGLAATTTHFLDMCSFCKRHLPEDKDIFMYRGDKAFCSVECRSQQMNMDERSKNCSSSALKRGSVVPSRRAVAPASSVAAA</sequence>
<organism evidence="8">
    <name type="scientific">Physcomitrium patens</name>
    <name type="common">Spreading-leaved earth moss</name>
    <name type="synonym">Physcomitrella patens</name>
    <dbReference type="NCBI Taxonomy" id="3218"/>
    <lineage>
        <taxon>Eukaryota</taxon>
        <taxon>Viridiplantae</taxon>
        <taxon>Streptophyta</taxon>
        <taxon>Embryophyta</taxon>
        <taxon>Bryophyta</taxon>
        <taxon>Bryophytina</taxon>
        <taxon>Bryopsida</taxon>
        <taxon>Funariidae</taxon>
        <taxon>Funariales</taxon>
        <taxon>Funariaceae</taxon>
        <taxon>Physcomitrium</taxon>
    </lineage>
</organism>
<comment type="subcellular location">
    <subcellularLocation>
        <location evidence="1">Cytoplasm</location>
    </subcellularLocation>
</comment>
<dbReference type="GeneID" id="112293577"/>
<reference evidence="8 10" key="1">
    <citation type="journal article" date="2008" name="Science">
        <title>The Physcomitrella genome reveals evolutionary insights into the conquest of land by plants.</title>
        <authorList>
            <person name="Rensing S."/>
            <person name="Lang D."/>
            <person name="Zimmer A."/>
            <person name="Terry A."/>
            <person name="Salamov A."/>
            <person name="Shapiro H."/>
            <person name="Nishiyama T."/>
            <person name="Perroud P.-F."/>
            <person name="Lindquist E."/>
            <person name="Kamisugi Y."/>
            <person name="Tanahashi T."/>
            <person name="Sakakibara K."/>
            <person name="Fujita T."/>
            <person name="Oishi K."/>
            <person name="Shin-I T."/>
            <person name="Kuroki Y."/>
            <person name="Toyoda A."/>
            <person name="Suzuki Y."/>
            <person name="Hashimoto A."/>
            <person name="Yamaguchi K."/>
            <person name="Sugano A."/>
            <person name="Kohara Y."/>
            <person name="Fujiyama A."/>
            <person name="Anterola A."/>
            <person name="Aoki S."/>
            <person name="Ashton N."/>
            <person name="Barbazuk W.B."/>
            <person name="Barker E."/>
            <person name="Bennetzen J."/>
            <person name="Bezanilla M."/>
            <person name="Blankenship R."/>
            <person name="Cho S.H."/>
            <person name="Dutcher S."/>
            <person name="Estelle M."/>
            <person name="Fawcett J.A."/>
            <person name="Gundlach H."/>
            <person name="Hanada K."/>
            <person name="Heyl A."/>
            <person name="Hicks K.A."/>
            <person name="Hugh J."/>
            <person name="Lohr M."/>
            <person name="Mayer K."/>
            <person name="Melkozernov A."/>
            <person name="Murata T."/>
            <person name="Nelson D."/>
            <person name="Pils B."/>
            <person name="Prigge M."/>
            <person name="Reiss B."/>
            <person name="Renner T."/>
            <person name="Rombauts S."/>
            <person name="Rushton P."/>
            <person name="Sanderfoot A."/>
            <person name="Schween G."/>
            <person name="Shiu S.-H."/>
            <person name="Stueber K."/>
            <person name="Theodoulou F.L."/>
            <person name="Tu H."/>
            <person name="Van de Peer Y."/>
            <person name="Verrier P.J."/>
            <person name="Waters E."/>
            <person name="Wood A."/>
            <person name="Yang L."/>
            <person name="Cove D."/>
            <person name="Cuming A."/>
            <person name="Hasebe M."/>
            <person name="Lucas S."/>
            <person name="Mishler D.B."/>
            <person name="Reski R."/>
            <person name="Grigoriev I."/>
            <person name="Quatrano R.S."/>
            <person name="Boore J.L."/>
        </authorList>
    </citation>
    <scope>NUCLEOTIDE SEQUENCE [LARGE SCALE GENOMIC DNA]</scope>
    <source>
        <strain evidence="9 10">cv. Gransden 2004</strain>
    </source>
</reference>
<gene>
    <name evidence="9" type="primary">LOC112293577</name>
    <name evidence="8" type="ORF">PHYPA_020653</name>
</gene>
<dbReference type="EnsemblPlants" id="Pp3c16_8260V3.1">
    <property type="protein sequence ID" value="Pp3c16_8260V3.1"/>
    <property type="gene ID" value="Pp3c16_8260"/>
</dbReference>
<comment type="similarity">
    <text evidence="2">Belongs to the FLZ family.</text>
</comment>
<evidence type="ECO:0000256" key="6">
    <source>
        <dbReference type="SAM" id="MobiDB-lite"/>
    </source>
</evidence>
<evidence type="ECO:0000259" key="7">
    <source>
        <dbReference type="PROSITE" id="PS51795"/>
    </source>
</evidence>
<dbReference type="GO" id="GO:0046872">
    <property type="term" value="F:metal ion binding"/>
    <property type="evidence" value="ECO:0007669"/>
    <property type="project" value="UniProtKB-KW"/>
</dbReference>
<dbReference type="PANTHER" id="PTHR33059">
    <property type="entry name" value="FCS-LIKE ZINC FINGER 5"/>
    <property type="match status" value="1"/>
</dbReference>
<evidence type="ECO:0000313" key="9">
    <source>
        <dbReference type="EnsemblPlants" id="Pp3c16_8260V3.1"/>
    </source>
</evidence>
<dbReference type="PROSITE" id="PS51795">
    <property type="entry name" value="ZF_FLZ"/>
    <property type="match status" value="1"/>
</dbReference>
<proteinExistence type="inferred from homology"/>
<evidence type="ECO:0000256" key="5">
    <source>
        <dbReference type="PROSITE-ProRule" id="PRU01131"/>
    </source>
</evidence>
<feature type="domain" description="FLZ-type" evidence="7">
    <location>
        <begin position="256"/>
        <end position="300"/>
    </location>
</feature>
<accession>A0A2K1J7P5</accession>
<name>A0A2K1J7P5_PHYPA</name>
<dbReference type="PANTHER" id="PTHR33059:SF4">
    <property type="entry name" value="FCS-LIKE ZINC FINGER 5"/>
    <property type="match status" value="1"/>
</dbReference>
<keyword evidence="4" id="KW-0479">Metal-binding</keyword>
<keyword evidence="3" id="KW-0963">Cytoplasm</keyword>
<dbReference type="AlphaFoldDB" id="A0A2K1J7P5"/>
<evidence type="ECO:0000256" key="4">
    <source>
        <dbReference type="ARBA" id="ARBA00022723"/>
    </source>
</evidence>
<feature type="compositionally biased region" description="Basic and acidic residues" evidence="6">
    <location>
        <begin position="33"/>
        <end position="42"/>
    </location>
</feature>
<reference evidence="9" key="3">
    <citation type="submission" date="2020-12" db="UniProtKB">
        <authorList>
            <consortium name="EnsemblPlants"/>
        </authorList>
    </citation>
    <scope>IDENTIFICATION</scope>
</reference>
<dbReference type="OrthoDB" id="1925036at2759"/>
<reference evidence="8 10" key="2">
    <citation type="journal article" date="2018" name="Plant J.">
        <title>The Physcomitrella patens chromosome-scale assembly reveals moss genome structure and evolution.</title>
        <authorList>
            <person name="Lang D."/>
            <person name="Ullrich K.K."/>
            <person name="Murat F."/>
            <person name="Fuchs J."/>
            <person name="Jenkins J."/>
            <person name="Haas F.B."/>
            <person name="Piednoel M."/>
            <person name="Gundlach H."/>
            <person name="Van Bel M."/>
            <person name="Meyberg R."/>
            <person name="Vives C."/>
            <person name="Morata J."/>
            <person name="Symeonidi A."/>
            <person name="Hiss M."/>
            <person name="Muchero W."/>
            <person name="Kamisugi Y."/>
            <person name="Saleh O."/>
            <person name="Blanc G."/>
            <person name="Decker E.L."/>
            <person name="van Gessel N."/>
            <person name="Grimwood J."/>
            <person name="Hayes R.D."/>
            <person name="Graham S.W."/>
            <person name="Gunter L.E."/>
            <person name="McDaniel S.F."/>
            <person name="Hoernstein S.N.W."/>
            <person name="Larsson A."/>
            <person name="Li F.W."/>
            <person name="Perroud P.F."/>
            <person name="Phillips J."/>
            <person name="Ranjan P."/>
            <person name="Rokshar D.S."/>
            <person name="Rothfels C.J."/>
            <person name="Schneider L."/>
            <person name="Shu S."/>
            <person name="Stevenson D.W."/>
            <person name="Thummler F."/>
            <person name="Tillich M."/>
            <person name="Villarreal Aguilar J.C."/>
            <person name="Widiez T."/>
            <person name="Wong G.K."/>
            <person name="Wymore A."/>
            <person name="Zhang Y."/>
            <person name="Zimmer A.D."/>
            <person name="Quatrano R.S."/>
            <person name="Mayer K.F.X."/>
            <person name="Goodstein D."/>
            <person name="Casacuberta J.M."/>
            <person name="Vandepoele K."/>
            <person name="Reski R."/>
            <person name="Cuming A.C."/>
            <person name="Tuskan G.A."/>
            <person name="Maumus F."/>
            <person name="Salse J."/>
            <person name="Schmutz J."/>
            <person name="Rensing S.A."/>
        </authorList>
    </citation>
    <scope>NUCLEOTIDE SEQUENCE [LARGE SCALE GENOMIC DNA]</scope>
    <source>
        <strain evidence="9 10">cv. Gransden 2004</strain>
    </source>
</reference>
<feature type="compositionally biased region" description="Basic and acidic residues" evidence="6">
    <location>
        <begin position="160"/>
        <end position="169"/>
    </location>
</feature>
<evidence type="ECO:0000256" key="1">
    <source>
        <dbReference type="ARBA" id="ARBA00004496"/>
    </source>
</evidence>
<dbReference type="Proteomes" id="UP000006727">
    <property type="component" value="Chromosome 16"/>
</dbReference>
<evidence type="ECO:0000256" key="2">
    <source>
        <dbReference type="ARBA" id="ARBA00009374"/>
    </source>
</evidence>